<sequence length="493" mass="54415">MPGFRYRQPIFVALTLLASGSSFAAPWLDPGDVRARHALQKLSDRGHYDRSVTTWPVMWVDVDSGVRKSVGADAESVGLQASYLNFEREQLGDAGFRFEAQLSGGSETSSIRGFQSVLREKGEVSASLQWQGDYLAVGLKPTIVSDASDDEELRADGSYLAATLGNWVLGAGAVDRWWGPGWQSTMVLSTNARPIPAVWLNRKNTSAPESEWLNWIGPWNLTVFAGQMEEERVVPDVRLVGMRLNFRPIQGLDVGLNRVIMFGGEGYPGGFSTFWDAFIGDDNSYDGSDPGNQLASIDVRYGFPLGGQSMSLYMEMMGEDEAGYLPSRKSWLFGVDWTSQLVGADQQWFIEFTNTLADDLVGDVIPNYAYSHFRYKTGYQYYGRNLGSTFDGDAEALTAGLFHFLPSGSNVSLSLTYADLNSDGGNRLSQPDNDIFYYAPDGDQKLAIAKAGYGTKFLAGWLDLHLQATDKKLKLLGGKQDQWAASASWTYRF</sequence>
<reference evidence="2 3" key="1">
    <citation type="submission" date="2021-02" db="EMBL/GenBank/DDBJ databases">
        <title>PHA producing bacteria isolated from coastal sediment in Guangdong, Shenzhen.</title>
        <authorList>
            <person name="Zheng W."/>
            <person name="Yu S."/>
            <person name="Huang Y."/>
        </authorList>
    </citation>
    <scope>NUCLEOTIDE SEQUENCE [LARGE SCALE GENOMIC DNA]</scope>
    <source>
        <strain evidence="2 3">TN21-5</strain>
    </source>
</reference>
<comment type="caution">
    <text evidence="2">The sequence shown here is derived from an EMBL/GenBank/DDBJ whole genome shotgun (WGS) entry which is preliminary data.</text>
</comment>
<feature type="chain" id="PRO_5045166724" evidence="1">
    <location>
        <begin position="25"/>
        <end position="493"/>
    </location>
</feature>
<dbReference type="InterPro" id="IPR026950">
    <property type="entry name" value="Caps_assemb_Wzi"/>
</dbReference>
<organism evidence="2 3">
    <name type="scientific">Marinobacter daepoensis</name>
    <dbReference type="NCBI Taxonomy" id="262077"/>
    <lineage>
        <taxon>Bacteria</taxon>
        <taxon>Pseudomonadati</taxon>
        <taxon>Pseudomonadota</taxon>
        <taxon>Gammaproteobacteria</taxon>
        <taxon>Pseudomonadales</taxon>
        <taxon>Marinobacteraceae</taxon>
        <taxon>Marinobacter</taxon>
    </lineage>
</organism>
<dbReference type="EMBL" id="JAFKDB010000019">
    <property type="protein sequence ID" value="MBN7771271.1"/>
    <property type="molecule type" value="Genomic_DNA"/>
</dbReference>
<dbReference type="Proteomes" id="UP000664344">
    <property type="component" value="Unassembled WGS sequence"/>
</dbReference>
<dbReference type="RefSeq" id="WP_206558082.1">
    <property type="nucleotide sequence ID" value="NZ_JAFKDB010000019.1"/>
</dbReference>
<keyword evidence="1" id="KW-0732">Signal</keyword>
<accession>A0ABS3BHG7</accession>
<dbReference type="Pfam" id="PF14052">
    <property type="entry name" value="Caps_assemb_Wzi"/>
    <property type="match status" value="1"/>
</dbReference>
<feature type="signal peptide" evidence="1">
    <location>
        <begin position="1"/>
        <end position="24"/>
    </location>
</feature>
<dbReference type="InterPro" id="IPR038636">
    <property type="entry name" value="Wzi_sf"/>
</dbReference>
<evidence type="ECO:0000313" key="3">
    <source>
        <dbReference type="Proteomes" id="UP000664344"/>
    </source>
</evidence>
<protein>
    <submittedName>
        <fullName evidence="2">Capsule assembly Wzi family protein</fullName>
    </submittedName>
</protein>
<evidence type="ECO:0000313" key="2">
    <source>
        <dbReference type="EMBL" id="MBN7771271.1"/>
    </source>
</evidence>
<gene>
    <name evidence="2" type="ORF">JYP53_15300</name>
</gene>
<keyword evidence="3" id="KW-1185">Reference proteome</keyword>
<evidence type="ECO:0000256" key="1">
    <source>
        <dbReference type="SAM" id="SignalP"/>
    </source>
</evidence>
<dbReference type="Gene3D" id="2.40.160.130">
    <property type="entry name" value="Capsule assembly protein Wzi"/>
    <property type="match status" value="1"/>
</dbReference>
<proteinExistence type="predicted"/>
<name>A0ABS3BHG7_9GAMM</name>